<keyword evidence="3" id="KW-1185">Reference proteome</keyword>
<reference evidence="2 3" key="1">
    <citation type="submission" date="2024-01" db="EMBL/GenBank/DDBJ databases">
        <title>Mariniflexile litorale sp. nov., isolated from the shallow sediments of the Sea of Japan.</title>
        <authorList>
            <person name="Romanenko L."/>
            <person name="Bystritskaya E."/>
            <person name="Isaeva M."/>
        </authorList>
    </citation>
    <scope>NUCLEOTIDE SEQUENCE [LARGE SCALE GENOMIC DNA]</scope>
    <source>
        <strain evidence="2 3">KCTC 32427</strain>
    </source>
</reference>
<dbReference type="SUPFAM" id="SSF159888">
    <property type="entry name" value="YdhG-like"/>
    <property type="match status" value="1"/>
</dbReference>
<evidence type="ECO:0000259" key="1">
    <source>
        <dbReference type="Pfam" id="PF08818"/>
    </source>
</evidence>
<dbReference type="EMBL" id="JAZHYP010000001">
    <property type="protein sequence ID" value="MEN3322644.1"/>
    <property type="molecule type" value="Genomic_DNA"/>
</dbReference>
<feature type="domain" description="YdhG-like" evidence="1">
    <location>
        <begin position="21"/>
        <end position="125"/>
    </location>
</feature>
<gene>
    <name evidence="2" type="ORF">VP395_02805</name>
</gene>
<dbReference type="InterPro" id="IPR014922">
    <property type="entry name" value="YdhG-like"/>
</dbReference>
<name>A0ABV0A6I9_9FLAO</name>
<dbReference type="Proteomes" id="UP001416393">
    <property type="component" value="Unassembled WGS sequence"/>
</dbReference>
<dbReference type="Pfam" id="PF08818">
    <property type="entry name" value="DUF1801"/>
    <property type="match status" value="1"/>
</dbReference>
<comment type="caution">
    <text evidence="2">The sequence shown here is derived from an EMBL/GenBank/DDBJ whole genome shotgun (WGS) entry which is preliminary data.</text>
</comment>
<proteinExistence type="predicted"/>
<evidence type="ECO:0000313" key="2">
    <source>
        <dbReference type="EMBL" id="MEN3322644.1"/>
    </source>
</evidence>
<organism evidence="2 3">
    <name type="scientific">Mariniflexile soesokkakense</name>
    <dbReference type="NCBI Taxonomy" id="1343160"/>
    <lineage>
        <taxon>Bacteria</taxon>
        <taxon>Pseudomonadati</taxon>
        <taxon>Bacteroidota</taxon>
        <taxon>Flavobacteriia</taxon>
        <taxon>Flavobacteriales</taxon>
        <taxon>Flavobacteriaceae</taxon>
        <taxon>Mariniflexile</taxon>
    </lineage>
</organism>
<sequence>MQFVSNPKVEAVFSGYPKTVKKQMLHLRELVLKTASKIDTLEKLEETLKWGEPSYVTKHGSTVRMDWKPQSPNQYAMYFSCSSSLVSTFKTIYKHIFKFEGNRAIVFQLKDEIPEVELTHCISLALTYHKLKHLPLLGA</sequence>
<protein>
    <submittedName>
        <fullName evidence="2">DUF1801 domain-containing protein</fullName>
    </submittedName>
</protein>
<evidence type="ECO:0000313" key="3">
    <source>
        <dbReference type="Proteomes" id="UP001416393"/>
    </source>
</evidence>
<accession>A0ABV0A6I9</accession>